<keyword evidence="6 11" id="KW-1133">Transmembrane helix</keyword>
<keyword evidence="8 11" id="KW-0472">Membrane</keyword>
<keyword evidence="4 12" id="KW-0808">Transferase</keyword>
<evidence type="ECO:0000256" key="9">
    <source>
        <dbReference type="ARBA" id="ARBA00040810"/>
    </source>
</evidence>
<evidence type="ECO:0000256" key="1">
    <source>
        <dbReference type="ARBA" id="ARBA00004651"/>
    </source>
</evidence>
<evidence type="ECO:0000256" key="7">
    <source>
        <dbReference type="ARBA" id="ARBA00023133"/>
    </source>
</evidence>
<sequence length="172" mass="18774">MLTAGAMLGYGVIYTMIVKRRSHWANQFGGIAGAMPPVIGYAAISGGVDLNALSLFLIMVIWQHPHALSLALKYREEYARAGIPVVPVVKGVQATKRKIAIYSAALLLVALLPYVLGMAGTIYLVTAVGISSAFLFQALKFLRSDRDCDMKLFFYSIVYLVVLFTSMVYDSV</sequence>
<evidence type="ECO:0000256" key="11">
    <source>
        <dbReference type="SAM" id="Phobius"/>
    </source>
</evidence>
<dbReference type="InterPro" id="IPR006369">
    <property type="entry name" value="Protohaem_IX_farnesylTrfase"/>
</dbReference>
<dbReference type="CDD" id="cd13957">
    <property type="entry name" value="PT_UbiA_Cox10"/>
    <property type="match status" value="1"/>
</dbReference>
<protein>
    <recommendedName>
        <fullName evidence="9">Protoheme IX farnesyltransferase</fullName>
    </recommendedName>
    <alternativeName>
        <fullName evidence="10">Heme B farnesyltransferase</fullName>
    </alternativeName>
</protein>
<dbReference type="InterPro" id="IPR044878">
    <property type="entry name" value="UbiA_sf"/>
</dbReference>
<feature type="transmembrane region" description="Helical" evidence="11">
    <location>
        <begin position="122"/>
        <end position="140"/>
    </location>
</feature>
<dbReference type="AlphaFoldDB" id="A0A3B1AV66"/>
<dbReference type="PANTHER" id="PTHR43448">
    <property type="entry name" value="PROTOHEME IX FARNESYLTRANSFERASE, MITOCHONDRIAL"/>
    <property type="match status" value="1"/>
</dbReference>
<dbReference type="GO" id="GO:0006783">
    <property type="term" value="P:heme biosynthetic process"/>
    <property type="evidence" value="ECO:0007669"/>
    <property type="project" value="UniProtKB-KW"/>
</dbReference>
<organism evidence="12">
    <name type="scientific">hydrothermal vent metagenome</name>
    <dbReference type="NCBI Taxonomy" id="652676"/>
    <lineage>
        <taxon>unclassified sequences</taxon>
        <taxon>metagenomes</taxon>
        <taxon>ecological metagenomes</taxon>
    </lineage>
</organism>
<comment type="pathway">
    <text evidence="2">Porphyrin-containing compound metabolism; heme O biosynthesis; heme O from protoheme: step 1/1.</text>
</comment>
<comment type="subcellular location">
    <subcellularLocation>
        <location evidence="1">Cell membrane</location>
        <topology evidence="1">Multi-pass membrane protein</topology>
    </subcellularLocation>
</comment>
<reference evidence="12" key="1">
    <citation type="submission" date="2018-06" db="EMBL/GenBank/DDBJ databases">
        <authorList>
            <person name="Zhirakovskaya E."/>
        </authorList>
    </citation>
    <scope>NUCLEOTIDE SEQUENCE</scope>
</reference>
<keyword evidence="5 11" id="KW-0812">Transmembrane</keyword>
<evidence type="ECO:0000256" key="3">
    <source>
        <dbReference type="ARBA" id="ARBA00022475"/>
    </source>
</evidence>
<name>A0A3B1AV66_9ZZZZ</name>
<proteinExistence type="predicted"/>
<feature type="transmembrane region" description="Helical" evidence="11">
    <location>
        <begin position="152"/>
        <end position="169"/>
    </location>
</feature>
<keyword evidence="7" id="KW-0350">Heme biosynthesis</keyword>
<evidence type="ECO:0000256" key="5">
    <source>
        <dbReference type="ARBA" id="ARBA00022692"/>
    </source>
</evidence>
<dbReference type="Gene3D" id="1.10.357.140">
    <property type="entry name" value="UbiA prenyltransferase"/>
    <property type="match status" value="1"/>
</dbReference>
<feature type="transmembrane region" description="Helical" evidence="11">
    <location>
        <begin position="38"/>
        <end position="62"/>
    </location>
</feature>
<evidence type="ECO:0000256" key="6">
    <source>
        <dbReference type="ARBA" id="ARBA00022989"/>
    </source>
</evidence>
<dbReference type="Pfam" id="PF01040">
    <property type="entry name" value="UbiA"/>
    <property type="match status" value="1"/>
</dbReference>
<evidence type="ECO:0000313" key="12">
    <source>
        <dbReference type="EMBL" id="VAX03694.1"/>
    </source>
</evidence>
<dbReference type="GO" id="GO:0005886">
    <property type="term" value="C:plasma membrane"/>
    <property type="evidence" value="ECO:0007669"/>
    <property type="project" value="UniProtKB-SubCell"/>
</dbReference>
<gene>
    <name evidence="12" type="ORF">MNBD_GAMMA20-2130</name>
</gene>
<dbReference type="GO" id="GO:0008495">
    <property type="term" value="F:protoheme IX farnesyltransferase activity"/>
    <property type="evidence" value="ECO:0007669"/>
    <property type="project" value="InterPro"/>
</dbReference>
<dbReference type="PANTHER" id="PTHR43448:SF7">
    <property type="entry name" value="4-HYDROXYBENZOATE SOLANESYLTRANSFERASE"/>
    <property type="match status" value="1"/>
</dbReference>
<evidence type="ECO:0000256" key="10">
    <source>
        <dbReference type="ARBA" id="ARBA00042475"/>
    </source>
</evidence>
<accession>A0A3B1AV66</accession>
<evidence type="ECO:0000256" key="4">
    <source>
        <dbReference type="ARBA" id="ARBA00022679"/>
    </source>
</evidence>
<dbReference type="EMBL" id="UOFU01000346">
    <property type="protein sequence ID" value="VAX03694.1"/>
    <property type="molecule type" value="Genomic_DNA"/>
</dbReference>
<evidence type="ECO:0000256" key="8">
    <source>
        <dbReference type="ARBA" id="ARBA00023136"/>
    </source>
</evidence>
<evidence type="ECO:0000256" key="2">
    <source>
        <dbReference type="ARBA" id="ARBA00004919"/>
    </source>
</evidence>
<keyword evidence="3" id="KW-1003">Cell membrane</keyword>
<dbReference type="InterPro" id="IPR000537">
    <property type="entry name" value="UbiA_prenyltransferase"/>
</dbReference>
<feature type="transmembrane region" description="Helical" evidence="11">
    <location>
        <begin position="99"/>
        <end position="116"/>
    </location>
</feature>